<protein>
    <submittedName>
        <fullName evidence="1">Uncharacterized protein</fullName>
    </submittedName>
</protein>
<accession>A0ABD3VJ80</accession>
<sequence>LGAQHDDDIPITTRTCDGKFIMSAKRPRFYVHKKYIASHWHFSQCSVDSMKARLQG</sequence>
<dbReference type="InterPro" id="IPR024079">
    <property type="entry name" value="MetalloPept_cat_dom_sf"/>
</dbReference>
<dbReference type="EMBL" id="JBJQND010000011">
    <property type="protein sequence ID" value="KAL3861644.1"/>
    <property type="molecule type" value="Genomic_DNA"/>
</dbReference>
<dbReference type="AlphaFoldDB" id="A0ABD3VJ80"/>
<dbReference type="Proteomes" id="UP001634394">
    <property type="component" value="Unassembled WGS sequence"/>
</dbReference>
<reference evidence="1 2" key="1">
    <citation type="submission" date="2024-11" db="EMBL/GenBank/DDBJ databases">
        <title>Chromosome-level genome assembly of the freshwater bivalve Anodonta woodiana.</title>
        <authorList>
            <person name="Chen X."/>
        </authorList>
    </citation>
    <scope>NUCLEOTIDE SEQUENCE [LARGE SCALE GENOMIC DNA]</scope>
    <source>
        <strain evidence="1">MN2024</strain>
        <tissue evidence="1">Gills</tissue>
    </source>
</reference>
<feature type="non-terminal residue" evidence="1">
    <location>
        <position position="1"/>
    </location>
</feature>
<comment type="caution">
    <text evidence="1">The sequence shown here is derived from an EMBL/GenBank/DDBJ whole genome shotgun (WGS) entry which is preliminary data.</text>
</comment>
<name>A0ABD3VJ80_SINWO</name>
<organism evidence="1 2">
    <name type="scientific">Sinanodonta woodiana</name>
    <name type="common">Chinese pond mussel</name>
    <name type="synonym">Anodonta woodiana</name>
    <dbReference type="NCBI Taxonomy" id="1069815"/>
    <lineage>
        <taxon>Eukaryota</taxon>
        <taxon>Metazoa</taxon>
        <taxon>Spiralia</taxon>
        <taxon>Lophotrochozoa</taxon>
        <taxon>Mollusca</taxon>
        <taxon>Bivalvia</taxon>
        <taxon>Autobranchia</taxon>
        <taxon>Heteroconchia</taxon>
        <taxon>Palaeoheterodonta</taxon>
        <taxon>Unionida</taxon>
        <taxon>Unionoidea</taxon>
        <taxon>Unionidae</taxon>
        <taxon>Unioninae</taxon>
        <taxon>Sinanodonta</taxon>
    </lineage>
</organism>
<keyword evidence="2" id="KW-1185">Reference proteome</keyword>
<feature type="non-terminal residue" evidence="1">
    <location>
        <position position="56"/>
    </location>
</feature>
<evidence type="ECO:0000313" key="1">
    <source>
        <dbReference type="EMBL" id="KAL3861644.1"/>
    </source>
</evidence>
<dbReference type="Gene3D" id="3.40.390.10">
    <property type="entry name" value="Collagenase (Catalytic Domain)"/>
    <property type="match status" value="1"/>
</dbReference>
<gene>
    <name evidence="1" type="ORF">ACJMK2_007669</name>
</gene>
<evidence type="ECO:0000313" key="2">
    <source>
        <dbReference type="Proteomes" id="UP001634394"/>
    </source>
</evidence>
<proteinExistence type="predicted"/>